<feature type="signal peptide" evidence="1">
    <location>
        <begin position="1"/>
        <end position="23"/>
    </location>
</feature>
<keyword evidence="1" id="KW-0732">Signal</keyword>
<dbReference type="Proteomes" id="UP000424468">
    <property type="component" value="Chromosome"/>
</dbReference>
<dbReference type="KEGG" id="stab:STABA_v1c00490"/>
<dbReference type="Pfam" id="PF05215">
    <property type="entry name" value="Spiralin"/>
    <property type="match status" value="2"/>
</dbReference>
<dbReference type="InterPro" id="IPR007880">
    <property type="entry name" value="Spiralin"/>
</dbReference>
<dbReference type="AlphaFoldDB" id="A0A6I6C6J8"/>
<reference evidence="2 3" key="1">
    <citation type="submission" date="2019-11" db="EMBL/GenBank/DDBJ databases">
        <title>Complete genome sequence of Spiroplasma tabanidicola TAUS-1 (DSM 22603).</title>
        <authorList>
            <person name="Huang C.-T."/>
            <person name="Lin Y.-C."/>
            <person name="Kuo C.-H."/>
        </authorList>
    </citation>
    <scope>NUCLEOTIDE SEQUENCE [LARGE SCALE GENOMIC DNA]</scope>
    <source>
        <strain evidence="2 3">TAUS-1</strain>
    </source>
</reference>
<dbReference type="OrthoDB" id="9775118at2"/>
<evidence type="ECO:0008006" key="4">
    <source>
        <dbReference type="Google" id="ProtNLM"/>
    </source>
</evidence>
<name>A0A6I6C6J8_9MOLU</name>
<evidence type="ECO:0000256" key="1">
    <source>
        <dbReference type="SAM" id="SignalP"/>
    </source>
</evidence>
<accession>A0A6I6C6J8</accession>
<dbReference type="RefSeq" id="WP_156005344.1">
    <property type="nucleotide sequence ID" value="NZ_CP046276.1"/>
</dbReference>
<sequence>MKKLISMLSTLFLTTTSVLSINACTGDKNSSSSSNENNQQVDKKVDLNDIPVKILKHLSNSLEDAKAEAVAILKNYNSSLKEGEDYNFDKSYFSRSTPLYSGWLKVVSLEKSKIIKGYIIFALEYVDDRISVNKLSIPNNSTAYNEEAWKSIVTNALLELNTNVKENIDYTFSDIEEIDIYGRFLSGHVYATRNSIYLKGETYQINIKKY</sequence>
<dbReference type="EMBL" id="CP046276">
    <property type="protein sequence ID" value="QGS51416.1"/>
    <property type="molecule type" value="Genomic_DNA"/>
</dbReference>
<keyword evidence="3" id="KW-1185">Reference proteome</keyword>
<gene>
    <name evidence="2" type="ORF">STABA_v1c00490</name>
</gene>
<proteinExistence type="predicted"/>
<evidence type="ECO:0000313" key="2">
    <source>
        <dbReference type="EMBL" id="QGS51416.1"/>
    </source>
</evidence>
<evidence type="ECO:0000313" key="3">
    <source>
        <dbReference type="Proteomes" id="UP000424468"/>
    </source>
</evidence>
<organism evidence="2 3">
    <name type="scientific">Spiroplasma tabanidicola</name>
    <dbReference type="NCBI Taxonomy" id="324079"/>
    <lineage>
        <taxon>Bacteria</taxon>
        <taxon>Bacillati</taxon>
        <taxon>Mycoplasmatota</taxon>
        <taxon>Mollicutes</taxon>
        <taxon>Entomoplasmatales</taxon>
        <taxon>Spiroplasmataceae</taxon>
        <taxon>Spiroplasma</taxon>
    </lineage>
</organism>
<protein>
    <recommendedName>
        <fullName evidence="4">Lipoprotein</fullName>
    </recommendedName>
</protein>
<dbReference type="GO" id="GO:0016020">
    <property type="term" value="C:membrane"/>
    <property type="evidence" value="ECO:0007669"/>
    <property type="project" value="InterPro"/>
</dbReference>
<feature type="chain" id="PRO_5026152889" description="Lipoprotein" evidence="1">
    <location>
        <begin position="24"/>
        <end position="210"/>
    </location>
</feature>